<evidence type="ECO:0000256" key="19">
    <source>
        <dbReference type="SAM" id="SignalP"/>
    </source>
</evidence>
<proteinExistence type="inferred from homology"/>
<evidence type="ECO:0000256" key="16">
    <source>
        <dbReference type="ARBA" id="ARBA00023180"/>
    </source>
</evidence>
<dbReference type="InterPro" id="IPR008271">
    <property type="entry name" value="Ser/Thr_kinase_AS"/>
</dbReference>
<evidence type="ECO:0000256" key="13">
    <source>
        <dbReference type="ARBA" id="ARBA00022989"/>
    </source>
</evidence>
<sequence length="641" mass="70732">MPDDWHRSLIVCFVFSLIPCLVATDASQVQFVYSGFRDANLSLEGVAELRSDGLVQLTNNSDVKGYAFYPIPVHFRNTPNGTVQSFSVSFVFGIRSAFNEESLDGMTFFISPSKDFSSAFANHFLGLFNDKTDGSSSNHVFAVELDTYKNPELKDIDDNHIGIDINSLISIQAHSAGFYDDQTVGKFTNLTLGSGEPMQLWVDYDAQTLQIMATLAPLGVAKPQMALFSATTNLSNVLKEPSYIGFSGATGPISTFFYLLGWSFGINSRAPAISMTNLPKLPQGHQKARSIVLEITLLPVGTGVCVLALGTMIVLVIRRRSKYAEVREDWEAEFGPHRFSYKKLYCATDGFNNKLLIGIGGFGKVYKGILPVTKLEVAIKKVSHESRQGMKEFITEIVTIGRLRHRNLEKAVLSWTQRLDIIKGVASGLLYLHEKWEKVVLHRDIKAGNVLLDIHMNGRLGDFGLARLYDHGTDAQTTHVVGTMGYLAPELLRTGKSSPLTDVFAFGAFLLEVTCGQRPIHGDGVQDTPFLLVAWVLQHCYNGSLLETVDWRLGGNYHSDEADMVLKLGLFCLHPLPTARPSMRQVMQYLDGDMPLPDITQTCLSTNLLSMMQHKGFRPSILSYPDLSTSAATFSGLSGGR</sequence>
<dbReference type="PANTHER" id="PTHR27007">
    <property type="match status" value="1"/>
</dbReference>
<gene>
    <name evidence="21" type="ORF">HU200_005890</name>
</gene>
<evidence type="ECO:0000313" key="22">
    <source>
        <dbReference type="Proteomes" id="UP000636709"/>
    </source>
</evidence>
<protein>
    <recommendedName>
        <fullName evidence="4">non-specific serine/threonine protein kinase</fullName>
        <ecNumber evidence="4">2.7.11.1</ecNumber>
    </recommendedName>
</protein>
<evidence type="ECO:0000256" key="3">
    <source>
        <dbReference type="ARBA" id="ARBA00010217"/>
    </source>
</evidence>
<comment type="similarity">
    <text evidence="2">In the N-terminal section; belongs to the leguminous lectin family.</text>
</comment>
<evidence type="ECO:0000256" key="4">
    <source>
        <dbReference type="ARBA" id="ARBA00012513"/>
    </source>
</evidence>
<dbReference type="InterPro" id="IPR000719">
    <property type="entry name" value="Prot_kinase_dom"/>
</dbReference>
<dbReference type="Pfam" id="PF00139">
    <property type="entry name" value="Lectin_legB"/>
    <property type="match status" value="1"/>
</dbReference>
<dbReference type="Proteomes" id="UP000636709">
    <property type="component" value="Unassembled WGS sequence"/>
</dbReference>
<evidence type="ECO:0000256" key="9">
    <source>
        <dbReference type="ARBA" id="ARBA00022734"/>
    </source>
</evidence>
<keyword evidence="22" id="KW-1185">Reference proteome</keyword>
<dbReference type="EMBL" id="JACEFO010000414">
    <property type="protein sequence ID" value="KAF8772298.1"/>
    <property type="molecule type" value="Genomic_DNA"/>
</dbReference>
<dbReference type="InterPro" id="IPR001220">
    <property type="entry name" value="Legume_lectin_dom"/>
</dbReference>
<dbReference type="InterPro" id="IPR013320">
    <property type="entry name" value="ConA-like_dom_sf"/>
</dbReference>
<evidence type="ECO:0000313" key="21">
    <source>
        <dbReference type="EMBL" id="KAF8772298.1"/>
    </source>
</evidence>
<keyword evidence="5" id="KW-0723">Serine/threonine-protein kinase</keyword>
<dbReference type="GO" id="GO:0030246">
    <property type="term" value="F:carbohydrate binding"/>
    <property type="evidence" value="ECO:0007669"/>
    <property type="project" value="UniProtKB-KW"/>
</dbReference>
<evidence type="ECO:0000256" key="14">
    <source>
        <dbReference type="ARBA" id="ARBA00023136"/>
    </source>
</evidence>
<keyword evidence="15" id="KW-0675">Receptor</keyword>
<evidence type="ECO:0000256" key="17">
    <source>
        <dbReference type="PROSITE-ProRule" id="PRU10141"/>
    </source>
</evidence>
<dbReference type="InterPro" id="IPR050528">
    <property type="entry name" value="L-type_Lectin-RKs"/>
</dbReference>
<dbReference type="FunFam" id="1.10.510.10:FF:000517">
    <property type="entry name" value="Putative receptor kinase Lecrk"/>
    <property type="match status" value="1"/>
</dbReference>
<dbReference type="SUPFAM" id="SSF56112">
    <property type="entry name" value="Protein kinase-like (PK-like)"/>
    <property type="match status" value="1"/>
</dbReference>
<dbReference type="OrthoDB" id="543442at2759"/>
<dbReference type="GO" id="GO:0016020">
    <property type="term" value="C:membrane"/>
    <property type="evidence" value="ECO:0007669"/>
    <property type="project" value="UniProtKB-SubCell"/>
</dbReference>
<keyword evidence="8 19" id="KW-0732">Signal</keyword>
<keyword evidence="12 17" id="KW-0067">ATP-binding</keyword>
<dbReference type="FunFam" id="2.60.120.200:FF:000051">
    <property type="entry name" value="L-type lectin-domain containing receptor kinase V.9"/>
    <property type="match status" value="1"/>
</dbReference>
<feature type="transmembrane region" description="Helical" evidence="18">
    <location>
        <begin position="297"/>
        <end position="317"/>
    </location>
</feature>
<dbReference type="EC" id="2.7.11.1" evidence="4"/>
<dbReference type="PROSITE" id="PS00108">
    <property type="entry name" value="PROTEIN_KINASE_ST"/>
    <property type="match status" value="1"/>
</dbReference>
<comment type="subcellular location">
    <subcellularLocation>
        <location evidence="1">Membrane</location>
        <topology evidence="1">Single-pass type I membrane protein</topology>
    </subcellularLocation>
</comment>
<keyword evidence="13 18" id="KW-1133">Transmembrane helix</keyword>
<feature type="chain" id="PRO_5032965437" description="non-specific serine/threonine protein kinase" evidence="19">
    <location>
        <begin position="25"/>
        <end position="641"/>
    </location>
</feature>
<keyword evidence="14 18" id="KW-0472">Membrane</keyword>
<dbReference type="Gene3D" id="2.60.120.200">
    <property type="match status" value="1"/>
</dbReference>
<dbReference type="PROSITE" id="PS50011">
    <property type="entry name" value="PROTEIN_KINASE_DOM"/>
    <property type="match status" value="1"/>
</dbReference>
<evidence type="ECO:0000256" key="1">
    <source>
        <dbReference type="ARBA" id="ARBA00004479"/>
    </source>
</evidence>
<feature type="domain" description="Protein kinase" evidence="20">
    <location>
        <begin position="351"/>
        <end position="597"/>
    </location>
</feature>
<keyword evidence="16" id="KW-0325">Glycoprotein</keyword>
<dbReference type="Pfam" id="PF00069">
    <property type="entry name" value="Pkinase"/>
    <property type="match status" value="1"/>
</dbReference>
<keyword evidence="9" id="KW-0430">Lectin</keyword>
<evidence type="ECO:0000256" key="10">
    <source>
        <dbReference type="ARBA" id="ARBA00022741"/>
    </source>
</evidence>
<keyword evidence="10 17" id="KW-0547">Nucleotide-binding</keyword>
<dbReference type="PROSITE" id="PS00107">
    <property type="entry name" value="PROTEIN_KINASE_ATP"/>
    <property type="match status" value="1"/>
</dbReference>
<keyword evidence="6" id="KW-0808">Transferase</keyword>
<evidence type="ECO:0000256" key="6">
    <source>
        <dbReference type="ARBA" id="ARBA00022679"/>
    </source>
</evidence>
<accession>A0A835FSD4</accession>
<dbReference type="GO" id="GO:0004674">
    <property type="term" value="F:protein serine/threonine kinase activity"/>
    <property type="evidence" value="ECO:0007669"/>
    <property type="project" value="UniProtKB-KW"/>
</dbReference>
<keyword evidence="7 18" id="KW-0812">Transmembrane</keyword>
<evidence type="ECO:0000256" key="11">
    <source>
        <dbReference type="ARBA" id="ARBA00022777"/>
    </source>
</evidence>
<feature type="binding site" evidence="17">
    <location>
        <position position="381"/>
    </location>
    <ligand>
        <name>ATP</name>
        <dbReference type="ChEBI" id="CHEBI:30616"/>
    </ligand>
</feature>
<dbReference type="SUPFAM" id="SSF49899">
    <property type="entry name" value="Concanavalin A-like lectins/glucanases"/>
    <property type="match status" value="1"/>
</dbReference>
<keyword evidence="11" id="KW-0418">Kinase</keyword>
<dbReference type="AlphaFoldDB" id="A0A835FSD4"/>
<dbReference type="Gene3D" id="3.30.200.20">
    <property type="entry name" value="Phosphorylase Kinase, domain 1"/>
    <property type="match status" value="1"/>
</dbReference>
<reference evidence="21" key="1">
    <citation type="submission" date="2020-07" db="EMBL/GenBank/DDBJ databases">
        <title>Genome sequence and genetic diversity analysis of an under-domesticated orphan crop, white fonio (Digitaria exilis).</title>
        <authorList>
            <person name="Bennetzen J.L."/>
            <person name="Chen S."/>
            <person name="Ma X."/>
            <person name="Wang X."/>
            <person name="Yssel A.E.J."/>
            <person name="Chaluvadi S.R."/>
            <person name="Johnson M."/>
            <person name="Gangashetty P."/>
            <person name="Hamidou F."/>
            <person name="Sanogo M.D."/>
            <person name="Zwaenepoel A."/>
            <person name="Wallace J."/>
            <person name="Van De Peer Y."/>
            <person name="Van Deynze A."/>
        </authorList>
    </citation>
    <scope>NUCLEOTIDE SEQUENCE</scope>
    <source>
        <tissue evidence="21">Leaves</tissue>
    </source>
</reference>
<evidence type="ECO:0000256" key="12">
    <source>
        <dbReference type="ARBA" id="ARBA00022840"/>
    </source>
</evidence>
<dbReference type="InterPro" id="IPR011009">
    <property type="entry name" value="Kinase-like_dom_sf"/>
</dbReference>
<dbReference type="SMART" id="SM00220">
    <property type="entry name" value="S_TKc"/>
    <property type="match status" value="1"/>
</dbReference>
<dbReference type="Gene3D" id="1.10.510.10">
    <property type="entry name" value="Transferase(Phosphotransferase) domain 1"/>
    <property type="match status" value="1"/>
</dbReference>
<evidence type="ECO:0000256" key="5">
    <source>
        <dbReference type="ARBA" id="ARBA00022527"/>
    </source>
</evidence>
<evidence type="ECO:0000256" key="8">
    <source>
        <dbReference type="ARBA" id="ARBA00022729"/>
    </source>
</evidence>
<evidence type="ECO:0000256" key="2">
    <source>
        <dbReference type="ARBA" id="ARBA00008536"/>
    </source>
</evidence>
<evidence type="ECO:0000256" key="15">
    <source>
        <dbReference type="ARBA" id="ARBA00023170"/>
    </source>
</evidence>
<dbReference type="InterPro" id="IPR017441">
    <property type="entry name" value="Protein_kinase_ATP_BS"/>
</dbReference>
<organism evidence="21 22">
    <name type="scientific">Digitaria exilis</name>
    <dbReference type="NCBI Taxonomy" id="1010633"/>
    <lineage>
        <taxon>Eukaryota</taxon>
        <taxon>Viridiplantae</taxon>
        <taxon>Streptophyta</taxon>
        <taxon>Embryophyta</taxon>
        <taxon>Tracheophyta</taxon>
        <taxon>Spermatophyta</taxon>
        <taxon>Magnoliopsida</taxon>
        <taxon>Liliopsida</taxon>
        <taxon>Poales</taxon>
        <taxon>Poaceae</taxon>
        <taxon>PACMAD clade</taxon>
        <taxon>Panicoideae</taxon>
        <taxon>Panicodae</taxon>
        <taxon>Paniceae</taxon>
        <taxon>Anthephorinae</taxon>
        <taxon>Digitaria</taxon>
    </lineage>
</organism>
<evidence type="ECO:0000256" key="18">
    <source>
        <dbReference type="SAM" id="Phobius"/>
    </source>
</evidence>
<evidence type="ECO:0000256" key="7">
    <source>
        <dbReference type="ARBA" id="ARBA00022692"/>
    </source>
</evidence>
<comment type="caution">
    <text evidence="21">The sequence shown here is derived from an EMBL/GenBank/DDBJ whole genome shotgun (WGS) entry which is preliminary data.</text>
</comment>
<dbReference type="GO" id="GO:0005524">
    <property type="term" value="F:ATP binding"/>
    <property type="evidence" value="ECO:0007669"/>
    <property type="project" value="UniProtKB-UniRule"/>
</dbReference>
<name>A0A835FSD4_9POAL</name>
<evidence type="ECO:0000259" key="20">
    <source>
        <dbReference type="PROSITE" id="PS50011"/>
    </source>
</evidence>
<comment type="similarity">
    <text evidence="3">In the C-terminal section; belongs to the protein kinase superfamily. Ser/Thr protein kinase family.</text>
</comment>
<dbReference type="CDD" id="cd06899">
    <property type="entry name" value="lectin_legume_LecRK_Arcelin_ConA"/>
    <property type="match status" value="1"/>
</dbReference>
<feature type="signal peptide" evidence="19">
    <location>
        <begin position="1"/>
        <end position="24"/>
    </location>
</feature>